<dbReference type="NCBIfam" id="TIGR03499">
    <property type="entry name" value="FlhF"/>
    <property type="match status" value="1"/>
</dbReference>
<keyword evidence="16" id="KW-0966">Cell projection</keyword>
<feature type="domain" description="AAA+ ATPase" evidence="14">
    <location>
        <begin position="218"/>
        <end position="359"/>
    </location>
</feature>
<keyword evidence="4" id="KW-0813">Transport</keyword>
<evidence type="ECO:0000259" key="15">
    <source>
        <dbReference type="SMART" id="SM00962"/>
    </source>
</evidence>
<keyword evidence="7" id="KW-1005">Bacterial flagellum biogenesis</keyword>
<dbReference type="PANTHER" id="PTHR43134">
    <property type="entry name" value="SIGNAL RECOGNITION PARTICLE RECEPTOR SUBUNIT ALPHA"/>
    <property type="match status" value="1"/>
</dbReference>
<comment type="subcellular location">
    <subcellularLocation>
        <location evidence="1">Cell membrane</location>
        <topology evidence="1">Peripheral membrane protein</topology>
        <orientation evidence="1">Cytoplasmic side</orientation>
    </subcellularLocation>
</comment>
<dbReference type="GO" id="GO:0003924">
    <property type="term" value="F:GTPase activity"/>
    <property type="evidence" value="ECO:0007669"/>
    <property type="project" value="UniProtKB-UniRule"/>
</dbReference>
<evidence type="ECO:0000256" key="6">
    <source>
        <dbReference type="ARBA" id="ARBA00022741"/>
    </source>
</evidence>
<keyword evidence="16" id="KW-0969">Cilium</keyword>
<dbReference type="SMART" id="SM00962">
    <property type="entry name" value="SRP54"/>
    <property type="match status" value="1"/>
</dbReference>
<comment type="similarity">
    <text evidence="2">Belongs to the GTP-binding SRP family.</text>
</comment>
<keyword evidence="9" id="KW-0342">GTP-binding</keyword>
<keyword evidence="5" id="KW-1003">Cell membrane</keyword>
<evidence type="ECO:0000313" key="17">
    <source>
        <dbReference type="Proteomes" id="UP000182589"/>
    </source>
</evidence>
<evidence type="ECO:0000256" key="2">
    <source>
        <dbReference type="ARBA" id="ARBA00008531"/>
    </source>
</evidence>
<dbReference type="Gene3D" id="3.40.50.300">
    <property type="entry name" value="P-loop containing nucleotide triphosphate hydrolases"/>
    <property type="match status" value="1"/>
</dbReference>
<evidence type="ECO:0000256" key="9">
    <source>
        <dbReference type="ARBA" id="ARBA00023134"/>
    </source>
</evidence>
<dbReference type="Gene3D" id="1.20.120.1380">
    <property type="entry name" value="Flagellar FlhF biosynthesis protein, N domain"/>
    <property type="match status" value="1"/>
</dbReference>
<dbReference type="FunFam" id="3.40.50.300:FF:000695">
    <property type="entry name" value="Flagellar biosynthesis regulator FlhF"/>
    <property type="match status" value="1"/>
</dbReference>
<evidence type="ECO:0000256" key="13">
    <source>
        <dbReference type="NCBIfam" id="TIGR03499"/>
    </source>
</evidence>
<dbReference type="SUPFAM" id="SSF52540">
    <property type="entry name" value="P-loop containing nucleoside triphosphate hydrolases"/>
    <property type="match status" value="1"/>
</dbReference>
<evidence type="ECO:0000256" key="3">
    <source>
        <dbReference type="ARBA" id="ARBA00014919"/>
    </source>
</evidence>
<keyword evidence="17" id="KW-1185">Reference proteome</keyword>
<evidence type="ECO:0000256" key="12">
    <source>
        <dbReference type="ARBA" id="ARBA00025337"/>
    </source>
</evidence>
<dbReference type="Proteomes" id="UP000182589">
    <property type="component" value="Unassembled WGS sequence"/>
</dbReference>
<keyword evidence="10" id="KW-0472">Membrane</keyword>
<dbReference type="GO" id="GO:0005047">
    <property type="term" value="F:signal recognition particle binding"/>
    <property type="evidence" value="ECO:0007669"/>
    <property type="project" value="TreeGrafter"/>
</dbReference>
<dbReference type="InterPro" id="IPR000897">
    <property type="entry name" value="SRP54_GTPase_dom"/>
</dbReference>
<evidence type="ECO:0000259" key="14">
    <source>
        <dbReference type="SMART" id="SM00382"/>
    </source>
</evidence>
<dbReference type="InterPro" id="IPR047040">
    <property type="entry name" value="FlhF__GTPase_dom"/>
</dbReference>
<evidence type="ECO:0000256" key="4">
    <source>
        <dbReference type="ARBA" id="ARBA00022448"/>
    </source>
</evidence>
<dbReference type="InterPro" id="IPR020006">
    <property type="entry name" value="FlhF"/>
</dbReference>
<dbReference type="GO" id="GO:0015031">
    <property type="term" value="P:protein transport"/>
    <property type="evidence" value="ECO:0007669"/>
    <property type="project" value="UniProtKB-KW"/>
</dbReference>
<dbReference type="Pfam" id="PF00448">
    <property type="entry name" value="SRP54"/>
    <property type="match status" value="1"/>
</dbReference>
<evidence type="ECO:0000256" key="11">
    <source>
        <dbReference type="ARBA" id="ARBA00023225"/>
    </source>
</evidence>
<evidence type="ECO:0000256" key="5">
    <source>
        <dbReference type="ARBA" id="ARBA00022475"/>
    </source>
</evidence>
<name>A0A1H2SH13_9BACL</name>
<dbReference type="RefSeq" id="WP_074692279.1">
    <property type="nucleotide sequence ID" value="NZ_FNOJ01000004.1"/>
</dbReference>
<gene>
    <name evidence="16" type="ORF">SAMN04489725_10466</name>
</gene>
<dbReference type="SMART" id="SM00382">
    <property type="entry name" value="AAA"/>
    <property type="match status" value="1"/>
</dbReference>
<accession>A0A1H2SH13</accession>
<keyword evidence="6" id="KW-0547">Nucleotide-binding</keyword>
<reference evidence="17" key="1">
    <citation type="submission" date="2016-10" db="EMBL/GenBank/DDBJ databases">
        <authorList>
            <person name="Varghese N."/>
        </authorList>
    </citation>
    <scope>NUCLEOTIDE SEQUENCE [LARGE SCALE GENOMIC DNA]</scope>
    <source>
        <strain evidence="17">DSM 12489</strain>
    </source>
</reference>
<keyword evidence="11" id="KW-1006">Bacterial flagellum protein export</keyword>
<dbReference type="AlphaFoldDB" id="A0A1H2SH13"/>
<dbReference type="EMBL" id="FNOJ01000004">
    <property type="protein sequence ID" value="SDW31003.1"/>
    <property type="molecule type" value="Genomic_DNA"/>
</dbReference>
<dbReference type="GO" id="GO:0006614">
    <property type="term" value="P:SRP-dependent cotranslational protein targeting to membrane"/>
    <property type="evidence" value="ECO:0007669"/>
    <property type="project" value="UniProtKB-UniRule"/>
</dbReference>
<evidence type="ECO:0000313" key="16">
    <source>
        <dbReference type="EMBL" id="SDW31003.1"/>
    </source>
</evidence>
<evidence type="ECO:0000256" key="10">
    <source>
        <dbReference type="ARBA" id="ARBA00023136"/>
    </source>
</evidence>
<dbReference type="STRING" id="89784.SAMN04489725_10466"/>
<evidence type="ECO:0000256" key="7">
    <source>
        <dbReference type="ARBA" id="ARBA00022795"/>
    </source>
</evidence>
<sequence>MIVRRYVVKDMPEAVVSIRKELGKDAVILSTKKIRVRKWLGLRWQTRIEVTAAAGSDIPLAQQVVMDRRNATGTDPVPPVQDENTRGLASDGMAFAASMRQAAAAYQSIENKREYQNVERSMDLSLVLQELAALKTLLAERREPELTASDTEGRTLEVSMQAYLEEEGIQRQHGKRWSQMVLNAYPHVSSLAEALPLLARVIISDLAELSQPAPIRKESRVVAFIGPTGVGKTTTIAKIAALHVLAGQRRVGLLTTDTFRIAAVQQLQTYAEILNVPLAVADGDDEVSEALAELEACDLILVDTAGRNFRKHEVIESTRRLLRSIEPDEVVLVLALTSKASDCRRVAELCKPLGVDKLVFTKLDETQSVGVIPDLVATFETPVACVTTGQNVPDDIDIISIEQLLSRWQGGEEDG</sequence>
<dbReference type="InterPro" id="IPR003593">
    <property type="entry name" value="AAA+_ATPase"/>
</dbReference>
<dbReference type="CDD" id="cd17873">
    <property type="entry name" value="FlhF"/>
    <property type="match status" value="1"/>
</dbReference>
<dbReference type="PANTHER" id="PTHR43134:SF3">
    <property type="entry name" value="FLAGELLAR BIOSYNTHESIS PROTEIN FLHF"/>
    <property type="match status" value="1"/>
</dbReference>
<comment type="function">
    <text evidence="12">Necessary for flagellar biosynthesis. May be involved in translocation of the flagellum.</text>
</comment>
<dbReference type="GO" id="GO:0044781">
    <property type="term" value="P:bacterial-type flagellum organization"/>
    <property type="evidence" value="ECO:0007669"/>
    <property type="project" value="UniProtKB-UniRule"/>
</dbReference>
<keyword evidence="16" id="KW-0282">Flagellum</keyword>
<proteinExistence type="inferred from homology"/>
<protein>
    <recommendedName>
        <fullName evidence="3 13">Flagellar biosynthesis protein FlhF</fullName>
    </recommendedName>
</protein>
<dbReference type="GO" id="GO:0005886">
    <property type="term" value="C:plasma membrane"/>
    <property type="evidence" value="ECO:0007669"/>
    <property type="project" value="UniProtKB-SubCell"/>
</dbReference>
<feature type="domain" description="SRP54-type proteins GTP-binding" evidence="15">
    <location>
        <begin position="219"/>
        <end position="409"/>
    </location>
</feature>
<keyword evidence="8" id="KW-0653">Protein transport</keyword>
<evidence type="ECO:0000256" key="1">
    <source>
        <dbReference type="ARBA" id="ARBA00004413"/>
    </source>
</evidence>
<dbReference type="InterPro" id="IPR027417">
    <property type="entry name" value="P-loop_NTPase"/>
</dbReference>
<evidence type="ECO:0000256" key="8">
    <source>
        <dbReference type="ARBA" id="ARBA00022927"/>
    </source>
</evidence>
<organism evidence="16 17">
    <name type="scientific">Alicyclobacillus hesperidum</name>
    <dbReference type="NCBI Taxonomy" id="89784"/>
    <lineage>
        <taxon>Bacteria</taxon>
        <taxon>Bacillati</taxon>
        <taxon>Bacillota</taxon>
        <taxon>Bacilli</taxon>
        <taxon>Bacillales</taxon>
        <taxon>Alicyclobacillaceae</taxon>
        <taxon>Alicyclobacillus</taxon>
    </lineage>
</organism>
<dbReference type="GO" id="GO:0005525">
    <property type="term" value="F:GTP binding"/>
    <property type="evidence" value="ECO:0007669"/>
    <property type="project" value="UniProtKB-UniRule"/>
</dbReference>